<dbReference type="Pfam" id="PF00454">
    <property type="entry name" value="PI3_PI4_kinase"/>
    <property type="match status" value="1"/>
</dbReference>
<evidence type="ECO:0000256" key="2">
    <source>
        <dbReference type="ARBA" id="ARBA00012169"/>
    </source>
</evidence>
<dbReference type="OrthoDB" id="10264149at2759"/>
<keyword evidence="4" id="KW-0418">Kinase</keyword>
<dbReference type="InterPro" id="IPR018936">
    <property type="entry name" value="PI3/4_kinase_CS"/>
</dbReference>
<dbReference type="Gene3D" id="3.30.1010.10">
    <property type="entry name" value="Phosphatidylinositol 3-kinase Catalytic Subunit, Chain A, domain 4"/>
    <property type="match status" value="1"/>
</dbReference>
<comment type="catalytic activity">
    <reaction evidence="1">
        <text>a 1,2-diacyl-sn-glycero-3-phospho-(1D-myo-inositol) + ATP = a 1,2-diacyl-sn-glycero-3-phospho-(1D-myo-inositol 4-phosphate) + ADP + H(+)</text>
        <dbReference type="Rhea" id="RHEA:19877"/>
        <dbReference type="ChEBI" id="CHEBI:15378"/>
        <dbReference type="ChEBI" id="CHEBI:30616"/>
        <dbReference type="ChEBI" id="CHEBI:57880"/>
        <dbReference type="ChEBI" id="CHEBI:58178"/>
        <dbReference type="ChEBI" id="CHEBI:456216"/>
        <dbReference type="EC" id="2.7.1.67"/>
    </reaction>
</comment>
<dbReference type="SMART" id="SM00146">
    <property type="entry name" value="PI3Kc"/>
    <property type="match status" value="1"/>
</dbReference>
<dbReference type="PANTHER" id="PTHR10048">
    <property type="entry name" value="PHOSPHATIDYLINOSITOL KINASE"/>
    <property type="match status" value="1"/>
</dbReference>
<dbReference type="AlphaFoldDB" id="A0A8J8T7H7"/>
<comment type="caution">
    <text evidence="6">The sequence shown here is derived from an EMBL/GenBank/DDBJ whole genome shotgun (WGS) entry which is preliminary data.</text>
</comment>
<name>A0A8J8T7H7_HALGN</name>
<reference evidence="6" key="1">
    <citation type="submission" date="2019-06" db="EMBL/GenBank/DDBJ databases">
        <authorList>
            <person name="Zheng W."/>
        </authorList>
    </citation>
    <scope>NUCLEOTIDE SEQUENCE</scope>
    <source>
        <strain evidence="6">QDHG01</strain>
    </source>
</reference>
<dbReference type="SUPFAM" id="SSF56112">
    <property type="entry name" value="Protein kinase-like (PK-like)"/>
    <property type="match status" value="1"/>
</dbReference>
<dbReference type="InterPro" id="IPR000403">
    <property type="entry name" value="PI3/4_kinase_cat_dom"/>
</dbReference>
<dbReference type="GO" id="GO:0016020">
    <property type="term" value="C:membrane"/>
    <property type="evidence" value="ECO:0007669"/>
    <property type="project" value="TreeGrafter"/>
</dbReference>
<evidence type="ECO:0000259" key="5">
    <source>
        <dbReference type="PROSITE" id="PS50290"/>
    </source>
</evidence>
<feature type="domain" description="PI3K/PI4K catalytic" evidence="5">
    <location>
        <begin position="1"/>
        <end position="286"/>
    </location>
</feature>
<dbReference type="InterPro" id="IPR015433">
    <property type="entry name" value="PI3/4_kinase"/>
</dbReference>
<dbReference type="GO" id="GO:0005737">
    <property type="term" value="C:cytoplasm"/>
    <property type="evidence" value="ECO:0007669"/>
    <property type="project" value="TreeGrafter"/>
</dbReference>
<accession>A0A8J8T7H7</accession>
<keyword evidence="7" id="KW-1185">Reference proteome</keyword>
<dbReference type="Proteomes" id="UP000785679">
    <property type="component" value="Unassembled WGS sequence"/>
</dbReference>
<dbReference type="GO" id="GO:0046854">
    <property type="term" value="P:phosphatidylinositol phosphate biosynthetic process"/>
    <property type="evidence" value="ECO:0007669"/>
    <property type="project" value="InterPro"/>
</dbReference>
<proteinExistence type="predicted"/>
<dbReference type="PROSITE" id="PS50290">
    <property type="entry name" value="PI3_4_KINASE_3"/>
    <property type="match status" value="1"/>
</dbReference>
<protein>
    <recommendedName>
        <fullName evidence="2">1-phosphatidylinositol 4-kinase</fullName>
        <ecNumber evidence="2">2.7.1.67</ecNumber>
    </recommendedName>
</protein>
<dbReference type="InterPro" id="IPR036940">
    <property type="entry name" value="PI3/4_kinase_cat_sf"/>
</dbReference>
<dbReference type="EMBL" id="RRYP01002896">
    <property type="protein sequence ID" value="TNV84321.1"/>
    <property type="molecule type" value="Genomic_DNA"/>
</dbReference>
<dbReference type="GO" id="GO:0048015">
    <property type="term" value="P:phosphatidylinositol-mediated signaling"/>
    <property type="evidence" value="ECO:0007669"/>
    <property type="project" value="TreeGrafter"/>
</dbReference>
<sequence>MDDPFKENWVQVQRNIRSQSEFSVHQSYNLKMMIVKANDDLRQENLAMQLMKRLHMIFEDAGLKNSIYLRPYDIFITSSNSGMIEFVPDTISIDSLKKKFPKTLGTQTSTWTLATFYKKYFGDYFEEAQKNFVESLAGYSLYNYLFNVKDRHNANIMIDSTGRLIHIDYGFIFQNAPGGISFEGAPFKLTQEYIDLMDGMESEMFVYFKSLMIRGFFEIRKNLDDILVLIEILMKDSRMPCFVKPKTLLSEIRDRMSLKYNSGLSKESDYFELVDRLVKSSANNWRTTQYDLFQKMTNGIEK</sequence>
<evidence type="ECO:0000256" key="4">
    <source>
        <dbReference type="ARBA" id="ARBA00022777"/>
    </source>
</evidence>
<dbReference type="FunFam" id="1.10.1070.11:FF:000016">
    <property type="entry name" value="PIK1p Phosphatidylinositol 4-kinase"/>
    <property type="match status" value="1"/>
</dbReference>
<dbReference type="PANTHER" id="PTHR10048:SF22">
    <property type="entry name" value="PHOSPHATIDYLINOSITOL 4-KINASE BETA"/>
    <property type="match status" value="1"/>
</dbReference>
<evidence type="ECO:0000256" key="1">
    <source>
        <dbReference type="ARBA" id="ARBA00001686"/>
    </source>
</evidence>
<dbReference type="GO" id="GO:0004430">
    <property type="term" value="F:1-phosphatidylinositol 4-kinase activity"/>
    <property type="evidence" value="ECO:0007669"/>
    <property type="project" value="UniProtKB-EC"/>
</dbReference>
<keyword evidence="3" id="KW-0808">Transferase</keyword>
<dbReference type="Gene3D" id="1.10.1070.11">
    <property type="entry name" value="Phosphatidylinositol 3-/4-kinase, catalytic domain"/>
    <property type="match status" value="1"/>
</dbReference>
<organism evidence="6 7">
    <name type="scientific">Halteria grandinella</name>
    <dbReference type="NCBI Taxonomy" id="5974"/>
    <lineage>
        <taxon>Eukaryota</taxon>
        <taxon>Sar</taxon>
        <taxon>Alveolata</taxon>
        <taxon>Ciliophora</taxon>
        <taxon>Intramacronucleata</taxon>
        <taxon>Spirotrichea</taxon>
        <taxon>Stichotrichia</taxon>
        <taxon>Sporadotrichida</taxon>
        <taxon>Halteriidae</taxon>
        <taxon>Halteria</taxon>
    </lineage>
</organism>
<gene>
    <name evidence="6" type="ORF">FGO68_gene10883</name>
</gene>
<dbReference type="PROSITE" id="PS00915">
    <property type="entry name" value="PI3_4_KINASE_1"/>
    <property type="match status" value="1"/>
</dbReference>
<evidence type="ECO:0000313" key="7">
    <source>
        <dbReference type="Proteomes" id="UP000785679"/>
    </source>
</evidence>
<evidence type="ECO:0000313" key="6">
    <source>
        <dbReference type="EMBL" id="TNV84321.1"/>
    </source>
</evidence>
<dbReference type="EC" id="2.7.1.67" evidence="2"/>
<evidence type="ECO:0000256" key="3">
    <source>
        <dbReference type="ARBA" id="ARBA00022679"/>
    </source>
</evidence>
<dbReference type="InterPro" id="IPR011009">
    <property type="entry name" value="Kinase-like_dom_sf"/>
</dbReference>